<feature type="non-terminal residue" evidence="2">
    <location>
        <position position="60"/>
    </location>
</feature>
<feature type="region of interest" description="Disordered" evidence="1">
    <location>
        <begin position="1"/>
        <end position="60"/>
    </location>
</feature>
<sequence>MTNSSSSSGQENSEKRVKNGRLDINKNEEIKSKSDEVDVKKNEPTLTSAETMNSFTVKYP</sequence>
<gene>
    <name evidence="2" type="ORF">GMARGA_LOCUS2797</name>
</gene>
<keyword evidence="3" id="KW-1185">Reference proteome</keyword>
<name>A0ABM8W388_GIGMA</name>
<reference evidence="2 3" key="1">
    <citation type="submission" date="2021-06" db="EMBL/GenBank/DDBJ databases">
        <authorList>
            <person name="Kallberg Y."/>
            <person name="Tangrot J."/>
            <person name="Rosling A."/>
        </authorList>
    </citation>
    <scope>NUCLEOTIDE SEQUENCE [LARGE SCALE GENOMIC DNA]</scope>
    <source>
        <strain evidence="2 3">120-4 pot B 10/14</strain>
    </source>
</reference>
<evidence type="ECO:0000313" key="2">
    <source>
        <dbReference type="EMBL" id="CAG8513411.1"/>
    </source>
</evidence>
<dbReference type="EMBL" id="CAJVQB010000920">
    <property type="protein sequence ID" value="CAG8513411.1"/>
    <property type="molecule type" value="Genomic_DNA"/>
</dbReference>
<accession>A0ABM8W388</accession>
<protein>
    <submittedName>
        <fullName evidence="2">6926_t:CDS:1</fullName>
    </submittedName>
</protein>
<evidence type="ECO:0000313" key="3">
    <source>
        <dbReference type="Proteomes" id="UP000789901"/>
    </source>
</evidence>
<organism evidence="2 3">
    <name type="scientific">Gigaspora margarita</name>
    <dbReference type="NCBI Taxonomy" id="4874"/>
    <lineage>
        <taxon>Eukaryota</taxon>
        <taxon>Fungi</taxon>
        <taxon>Fungi incertae sedis</taxon>
        <taxon>Mucoromycota</taxon>
        <taxon>Glomeromycotina</taxon>
        <taxon>Glomeromycetes</taxon>
        <taxon>Diversisporales</taxon>
        <taxon>Gigasporaceae</taxon>
        <taxon>Gigaspora</taxon>
    </lineage>
</organism>
<evidence type="ECO:0000256" key="1">
    <source>
        <dbReference type="SAM" id="MobiDB-lite"/>
    </source>
</evidence>
<comment type="caution">
    <text evidence="2">The sequence shown here is derived from an EMBL/GenBank/DDBJ whole genome shotgun (WGS) entry which is preliminary data.</text>
</comment>
<feature type="compositionally biased region" description="Polar residues" evidence="1">
    <location>
        <begin position="44"/>
        <end position="60"/>
    </location>
</feature>
<dbReference type="Proteomes" id="UP000789901">
    <property type="component" value="Unassembled WGS sequence"/>
</dbReference>
<feature type="compositionally biased region" description="Basic and acidic residues" evidence="1">
    <location>
        <begin position="12"/>
        <end position="43"/>
    </location>
</feature>
<proteinExistence type="predicted"/>